<evidence type="ECO:0000256" key="2">
    <source>
        <dbReference type="ARBA" id="ARBA00022737"/>
    </source>
</evidence>
<reference evidence="5 6" key="2">
    <citation type="submission" date="2017-04" db="EMBL/GenBank/DDBJ databases">
        <title>CpG methylation of centromeres and impact of large insertions on vertebrate speciation.</title>
        <authorList>
            <person name="Ichikawa K."/>
            <person name="Yoshimura J."/>
            <person name="Morishita S."/>
        </authorList>
    </citation>
    <scope>NUCLEOTIDE SEQUENCE</scope>
    <source>
        <strain evidence="5 6">HNI</strain>
    </source>
</reference>
<dbReference type="PROSITE" id="PS50294">
    <property type="entry name" value="WD_REPEATS_REGION"/>
    <property type="match status" value="1"/>
</dbReference>
<feature type="repeat" description="WD" evidence="3">
    <location>
        <begin position="239"/>
        <end position="270"/>
    </location>
</feature>
<feature type="repeat" description="WD" evidence="3">
    <location>
        <begin position="128"/>
        <end position="169"/>
    </location>
</feature>
<dbReference type="Ensembl" id="ENSORLT00020031794.1">
    <property type="protein sequence ID" value="ENSORLP00020028764.1"/>
    <property type="gene ID" value="ENSORLG00020012423.1"/>
</dbReference>
<dbReference type="InterPro" id="IPR051242">
    <property type="entry name" value="WD-EF-hand_domain"/>
</dbReference>
<dbReference type="PROSITE" id="PS50082">
    <property type="entry name" value="WD_REPEATS_2"/>
    <property type="match status" value="3"/>
</dbReference>
<evidence type="ECO:0000313" key="6">
    <source>
        <dbReference type="Proteomes" id="UP000265180"/>
    </source>
</evidence>
<dbReference type="SMART" id="SM00320">
    <property type="entry name" value="WD40"/>
    <property type="match status" value="6"/>
</dbReference>
<dbReference type="PANTHER" id="PTHR44324:SF4">
    <property type="entry name" value="WD40 REPEAT DOMAIN 95"/>
    <property type="match status" value="1"/>
</dbReference>
<dbReference type="InterPro" id="IPR036322">
    <property type="entry name" value="WD40_repeat_dom_sf"/>
</dbReference>
<reference evidence="5" key="4">
    <citation type="submission" date="2025-09" db="UniProtKB">
        <authorList>
            <consortium name="Ensembl"/>
        </authorList>
    </citation>
    <scope>IDENTIFICATION</scope>
    <source>
        <strain evidence="5">HNI</strain>
    </source>
</reference>
<evidence type="ECO:0000313" key="5">
    <source>
        <dbReference type="Ensembl" id="ENSORLP00020028764.1"/>
    </source>
</evidence>
<accession>A0A3P9M726</accession>
<dbReference type="InterPro" id="IPR001680">
    <property type="entry name" value="WD40_rpt"/>
</dbReference>
<feature type="region of interest" description="Disordered" evidence="4">
    <location>
        <begin position="391"/>
        <end position="429"/>
    </location>
</feature>
<dbReference type="Gene3D" id="2.130.10.10">
    <property type="entry name" value="YVTN repeat-like/Quinoprotein amine dehydrogenase"/>
    <property type="match status" value="3"/>
</dbReference>
<reference evidence="5" key="3">
    <citation type="submission" date="2025-08" db="UniProtKB">
        <authorList>
            <consortium name="Ensembl"/>
        </authorList>
    </citation>
    <scope>IDENTIFICATION</scope>
    <source>
        <strain evidence="5">HNI</strain>
    </source>
</reference>
<dbReference type="Proteomes" id="UP000265180">
    <property type="component" value="Chromosome 13"/>
</dbReference>
<dbReference type="PROSITE" id="PS00678">
    <property type="entry name" value="WD_REPEATS_1"/>
    <property type="match status" value="1"/>
</dbReference>
<dbReference type="AlphaFoldDB" id="A0A3P9M726"/>
<keyword evidence="2" id="KW-0677">Repeat</keyword>
<protein>
    <submittedName>
        <fullName evidence="5">Uncharacterized protein</fullName>
    </submittedName>
</protein>
<dbReference type="SUPFAM" id="SSF50978">
    <property type="entry name" value="WD40 repeat-like"/>
    <property type="match status" value="1"/>
</dbReference>
<keyword evidence="1 3" id="KW-0853">WD repeat</keyword>
<organism evidence="5 6">
    <name type="scientific">Oryzias latipes</name>
    <name type="common">Japanese rice fish</name>
    <name type="synonym">Japanese killifish</name>
    <dbReference type="NCBI Taxonomy" id="8090"/>
    <lineage>
        <taxon>Eukaryota</taxon>
        <taxon>Metazoa</taxon>
        <taxon>Chordata</taxon>
        <taxon>Craniata</taxon>
        <taxon>Vertebrata</taxon>
        <taxon>Euteleostomi</taxon>
        <taxon>Actinopterygii</taxon>
        <taxon>Neopterygii</taxon>
        <taxon>Teleostei</taxon>
        <taxon>Neoteleostei</taxon>
        <taxon>Acanthomorphata</taxon>
        <taxon>Ovalentaria</taxon>
        <taxon>Atherinomorphae</taxon>
        <taxon>Beloniformes</taxon>
        <taxon>Adrianichthyidae</taxon>
        <taxon>Oryziinae</taxon>
        <taxon>Oryzias</taxon>
    </lineage>
</organism>
<dbReference type="InterPro" id="IPR019775">
    <property type="entry name" value="WD40_repeat_CS"/>
</dbReference>
<evidence type="ECO:0000256" key="1">
    <source>
        <dbReference type="ARBA" id="ARBA00022574"/>
    </source>
</evidence>
<sequence>CLFQLSKLLAFDLCLNPKMLVTGGMDRLIRLWHPHFPGKPTGILKGHSAPIFFLWISSEDSQIVSVSVDCTVKDECCLFTGESKASSIYGEISACHYSPAMKSLYIAADSIAVLKLKPRSFFPCRRLTESHNEPVLCCCYSEEFRQVVSCGEGTVLKVWDLDTGRQVFEIGSSHVATITCMTMDDKGRRLITGRRDGSLKIWNFNSGQCLKTLKKGQFQNDFPEDSRYVQKPRPSWQDINGHKDDILCVAHCPPSLLATSSCDGEIIVWNAVSGCILCRFVGPSVCGKVLHRQGETLLGLRLPSAVQAEWMIKSVLPENASFNFFHVSLFWSSLQIVDSDQVVLTSSTDHTVRLWSAYGEYIGTFGQPEIWNIHVSSSWMHPADPNEVLIDPLSMPNHGTLNGKPRQPKPITREKTEPDRGELKGCEGP</sequence>
<evidence type="ECO:0000256" key="4">
    <source>
        <dbReference type="SAM" id="MobiDB-lite"/>
    </source>
</evidence>
<proteinExistence type="predicted"/>
<dbReference type="InterPro" id="IPR015943">
    <property type="entry name" value="WD40/YVTN_repeat-like_dom_sf"/>
</dbReference>
<name>A0A3P9M726_ORYLA</name>
<evidence type="ECO:0000256" key="3">
    <source>
        <dbReference type="PROSITE-ProRule" id="PRU00221"/>
    </source>
</evidence>
<feature type="repeat" description="WD" evidence="3">
    <location>
        <begin position="171"/>
        <end position="212"/>
    </location>
</feature>
<feature type="compositionally biased region" description="Basic and acidic residues" evidence="4">
    <location>
        <begin position="411"/>
        <end position="429"/>
    </location>
</feature>
<reference key="1">
    <citation type="journal article" date="2007" name="Nature">
        <title>The medaka draft genome and insights into vertebrate genome evolution.</title>
        <authorList>
            <person name="Kasahara M."/>
            <person name="Naruse K."/>
            <person name="Sasaki S."/>
            <person name="Nakatani Y."/>
            <person name="Qu W."/>
            <person name="Ahsan B."/>
            <person name="Yamada T."/>
            <person name="Nagayasu Y."/>
            <person name="Doi K."/>
            <person name="Kasai Y."/>
            <person name="Jindo T."/>
            <person name="Kobayashi D."/>
            <person name="Shimada A."/>
            <person name="Toyoda A."/>
            <person name="Kuroki Y."/>
            <person name="Fujiyama A."/>
            <person name="Sasaki T."/>
            <person name="Shimizu A."/>
            <person name="Asakawa S."/>
            <person name="Shimizu N."/>
            <person name="Hashimoto S."/>
            <person name="Yang J."/>
            <person name="Lee Y."/>
            <person name="Matsushima K."/>
            <person name="Sugano S."/>
            <person name="Sakaizumi M."/>
            <person name="Narita T."/>
            <person name="Ohishi K."/>
            <person name="Haga S."/>
            <person name="Ohta F."/>
            <person name="Nomoto H."/>
            <person name="Nogata K."/>
            <person name="Morishita T."/>
            <person name="Endo T."/>
            <person name="Shin-I T."/>
            <person name="Takeda H."/>
            <person name="Morishita S."/>
            <person name="Kohara Y."/>
        </authorList>
    </citation>
    <scope>NUCLEOTIDE SEQUENCE [LARGE SCALE GENOMIC DNA]</scope>
    <source>
        <strain>Hd-rR</strain>
    </source>
</reference>
<dbReference type="PANTHER" id="PTHR44324">
    <property type="entry name" value="WD40 REPEAT DOMAIN 95"/>
    <property type="match status" value="1"/>
</dbReference>
<dbReference type="Pfam" id="PF00400">
    <property type="entry name" value="WD40"/>
    <property type="match status" value="6"/>
</dbReference>